<dbReference type="EMBL" id="CP007517">
    <property type="protein sequence ID" value="AHY48428.1"/>
    <property type="molecule type" value="Genomic_DNA"/>
</dbReference>
<dbReference type="OrthoDB" id="2080138at2"/>
<dbReference type="eggNOG" id="ENOG502ZA60">
    <property type="taxonomic scope" value="Bacteria"/>
</dbReference>
<organism evidence="1 3">
    <name type="scientific">Rubrobacter radiotolerans</name>
    <name type="common">Arthrobacter radiotolerans</name>
    <dbReference type="NCBI Taxonomy" id="42256"/>
    <lineage>
        <taxon>Bacteria</taxon>
        <taxon>Bacillati</taxon>
        <taxon>Actinomycetota</taxon>
        <taxon>Rubrobacteria</taxon>
        <taxon>Rubrobacterales</taxon>
        <taxon>Rubrobacteraceae</taxon>
        <taxon>Rubrobacter</taxon>
    </lineage>
</organism>
<name>A0A023X7W4_RUBRA</name>
<geneLocation type="plasmid" evidence="1">
    <name>3</name>
</geneLocation>
<sequence>MKISSSRRGAWIVNTSKHLSEINPSHPGLSYLENIAFAGRCGSLLITLSGDVPEQLDHRKVKAHARNCGIGGPELQTYLGTLNAYGCLDWDVSEKTYEVLAFSRQRVLATTSDILLGSPLSGFERVLPDLLEFCLLRPRLSSEMHEYLSVPLPEEDAKHLIELVSSFGILGVVETPDEYEKLYFNRYQFGDKAKDIGKALLMLPEERREELDLAIEAVAKRPGMPLDDLKTSEVTKNLAVGLGLLDVSEVASPTGAVKFVTSARLAPPSVGSQTSHLEDDVFHHAKMLLSSFRYGQLRSTASRGRINDPAFLVDRLLNTGEIGPCTAIGQDYVTLEASGVIRTVPAKHRSGNQFSMQLRRREPAQIVFDLFESGVSDTIAARSVPQDLQLPLDYKGPEVSGATAYRRMVRQDAASMRAFMAELRT</sequence>
<dbReference type="AlphaFoldDB" id="A0A023X7W4"/>
<dbReference type="EMBL" id="JAWXXX010000004">
    <property type="protein sequence ID" value="MDX5895600.1"/>
    <property type="molecule type" value="Genomic_DNA"/>
</dbReference>
<dbReference type="KEGG" id="rrd:RradSPS_3145"/>
<dbReference type="HOGENOM" id="CLU_656682_0_0_11"/>
<protein>
    <submittedName>
        <fullName evidence="1">Uncharacterized protein</fullName>
    </submittedName>
</protein>
<keyword evidence="3" id="KW-1185">Reference proteome</keyword>
<reference evidence="2" key="2">
    <citation type="submission" date="2023-11" db="EMBL/GenBank/DDBJ databases">
        <title>MicrobeMod: A computational toolkit for identifying prokaryotic methylation and restriction-modification with nanopore sequencing.</title>
        <authorList>
            <person name="Crits-Christoph A."/>
            <person name="Kang S.C."/>
            <person name="Lee H."/>
            <person name="Ostrov N."/>
        </authorList>
    </citation>
    <scope>NUCLEOTIDE SEQUENCE</scope>
    <source>
        <strain evidence="2">ATCC 51242</strain>
    </source>
</reference>
<evidence type="ECO:0000313" key="1">
    <source>
        <dbReference type="EMBL" id="AHY48428.1"/>
    </source>
</evidence>
<proteinExistence type="predicted"/>
<evidence type="ECO:0000313" key="3">
    <source>
        <dbReference type="Proteomes" id="UP000025229"/>
    </source>
</evidence>
<dbReference type="RefSeq" id="WP_143533743.1">
    <property type="nucleotide sequence ID" value="NZ_CP007517.1"/>
</dbReference>
<gene>
    <name evidence="1" type="ORF">RradSPS_3145</name>
    <name evidence="2" type="ORF">SIL72_16340</name>
</gene>
<accession>A0A023X7W4</accession>
<reference evidence="1 3" key="1">
    <citation type="submission" date="2014-03" db="EMBL/GenBank/DDBJ databases">
        <title>Complete genome sequence of the Radio-Resistant Rubrobacter radiotolerans RSPS-4.</title>
        <authorList>
            <person name="Egas C.C."/>
            <person name="Barroso C.C."/>
            <person name="Froufe H.J.C."/>
            <person name="Pacheco J.J."/>
            <person name="Albuquerque L.L."/>
            <person name="da Costa M.M.S."/>
        </authorList>
    </citation>
    <scope>NUCLEOTIDE SEQUENCE [LARGE SCALE GENOMIC DNA]</scope>
    <source>
        <strain evidence="1 3">RSPS-4</strain>
        <plasmid evidence="1 3">3</plasmid>
    </source>
</reference>
<dbReference type="Proteomes" id="UP000025229">
    <property type="component" value="Plasmid 3"/>
</dbReference>
<evidence type="ECO:0000313" key="2">
    <source>
        <dbReference type="EMBL" id="MDX5895600.1"/>
    </source>
</evidence>
<dbReference type="Proteomes" id="UP001281130">
    <property type="component" value="Unassembled WGS sequence"/>
</dbReference>
<keyword evidence="1" id="KW-0614">Plasmid</keyword>